<feature type="signal peptide" evidence="1">
    <location>
        <begin position="1"/>
        <end position="22"/>
    </location>
</feature>
<protein>
    <submittedName>
        <fullName evidence="3">DUF305 domain-containing protein</fullName>
    </submittedName>
</protein>
<dbReference type="PANTHER" id="PTHR36933:SF1">
    <property type="entry name" value="SLL0788 PROTEIN"/>
    <property type="match status" value="1"/>
</dbReference>
<evidence type="ECO:0000313" key="4">
    <source>
        <dbReference type="Proteomes" id="UP001515100"/>
    </source>
</evidence>
<dbReference type="AlphaFoldDB" id="A0A641AM28"/>
<dbReference type="OrthoDB" id="26872at2"/>
<dbReference type="EMBL" id="SDPP02000002">
    <property type="protein sequence ID" value="KAA1378173.1"/>
    <property type="molecule type" value="Genomic_DNA"/>
</dbReference>
<sequence length="191" mass="20324">MHTKLLATAVAAAALIGLSACSGSDTSSAAFNSADVTFAQDMIPHHRQATEMAQLAAERTRNTDVLGLADHVIAAQQPEIDTMSGWLTSWDKEVPADSSGMGEMEGMDHGSSSSDMPGMMSEEDMSSLEAASGAAFDRQFLTMMIDHHEGAIEMASQEEVDGRIDQAVELAEKIQADQTAEISTMQRLLSS</sequence>
<dbReference type="Pfam" id="PF03713">
    <property type="entry name" value="DUF305"/>
    <property type="match status" value="1"/>
</dbReference>
<evidence type="ECO:0000256" key="1">
    <source>
        <dbReference type="SAM" id="SignalP"/>
    </source>
</evidence>
<accession>A0A641AM28</accession>
<gene>
    <name evidence="3" type="ORF">ESP62_007270</name>
</gene>
<keyword evidence="4" id="KW-1185">Reference proteome</keyword>
<organism evidence="3 4">
    <name type="scientific">Aeromicrobium fastidiosum</name>
    <dbReference type="NCBI Taxonomy" id="52699"/>
    <lineage>
        <taxon>Bacteria</taxon>
        <taxon>Bacillati</taxon>
        <taxon>Actinomycetota</taxon>
        <taxon>Actinomycetes</taxon>
        <taxon>Propionibacteriales</taxon>
        <taxon>Nocardioidaceae</taxon>
        <taxon>Aeromicrobium</taxon>
    </lineage>
</organism>
<dbReference type="Gene3D" id="1.20.1260.10">
    <property type="match status" value="1"/>
</dbReference>
<proteinExistence type="predicted"/>
<dbReference type="InterPro" id="IPR012347">
    <property type="entry name" value="Ferritin-like"/>
</dbReference>
<evidence type="ECO:0000259" key="2">
    <source>
        <dbReference type="Pfam" id="PF03713"/>
    </source>
</evidence>
<dbReference type="PROSITE" id="PS51257">
    <property type="entry name" value="PROKAR_LIPOPROTEIN"/>
    <property type="match status" value="1"/>
</dbReference>
<feature type="chain" id="PRO_5038523706" evidence="1">
    <location>
        <begin position="23"/>
        <end position="191"/>
    </location>
</feature>
<name>A0A641AM28_9ACTN</name>
<evidence type="ECO:0000313" key="3">
    <source>
        <dbReference type="EMBL" id="KAA1378173.1"/>
    </source>
</evidence>
<dbReference type="Proteomes" id="UP001515100">
    <property type="component" value="Unassembled WGS sequence"/>
</dbReference>
<dbReference type="InterPro" id="IPR005183">
    <property type="entry name" value="DUF305_CopM-like"/>
</dbReference>
<dbReference type="PANTHER" id="PTHR36933">
    <property type="entry name" value="SLL0788 PROTEIN"/>
    <property type="match status" value="1"/>
</dbReference>
<dbReference type="RefSeq" id="WP_129183186.1">
    <property type="nucleotide sequence ID" value="NZ_JAGIOG010000001.1"/>
</dbReference>
<reference evidence="3" key="1">
    <citation type="submission" date="2019-09" db="EMBL/GenBank/DDBJ databases">
        <authorList>
            <person name="Li J."/>
        </authorList>
    </citation>
    <scope>NUCLEOTIDE SEQUENCE [LARGE SCALE GENOMIC DNA]</scope>
    <source>
        <strain evidence="3">NRBC 14897</strain>
    </source>
</reference>
<feature type="domain" description="DUF305" evidence="2">
    <location>
        <begin position="35"/>
        <end position="189"/>
    </location>
</feature>
<keyword evidence="1" id="KW-0732">Signal</keyword>
<comment type="caution">
    <text evidence="3">The sequence shown here is derived from an EMBL/GenBank/DDBJ whole genome shotgun (WGS) entry which is preliminary data.</text>
</comment>